<dbReference type="EMBL" id="JBGBPQ010000002">
    <property type="protein sequence ID" value="KAL1527900.1"/>
    <property type="molecule type" value="Genomic_DNA"/>
</dbReference>
<evidence type="ECO:0000256" key="7">
    <source>
        <dbReference type="ARBA" id="ARBA00022833"/>
    </source>
</evidence>
<evidence type="ECO:0000256" key="11">
    <source>
        <dbReference type="PROSITE-ProRule" id="PRU00176"/>
    </source>
</evidence>
<feature type="zinc finger region" description="C3H1-type" evidence="12">
    <location>
        <begin position="99"/>
        <end position="126"/>
    </location>
</feature>
<dbReference type="PROSITE" id="PS50102">
    <property type="entry name" value="RRM"/>
    <property type="match status" value="1"/>
</dbReference>
<keyword evidence="6 12" id="KW-0863">Zinc-finger</keyword>
<dbReference type="PROSITE" id="PS01159">
    <property type="entry name" value="WW_DOMAIN_1"/>
    <property type="match status" value="1"/>
</dbReference>
<dbReference type="Pfam" id="PF00397">
    <property type="entry name" value="WW"/>
    <property type="match status" value="1"/>
</dbReference>
<reference evidence="18 19" key="1">
    <citation type="journal article" date="2024" name="Science">
        <title>Giant polyketide synthase enzymes in the biosynthesis of giant marine polyether toxins.</title>
        <authorList>
            <person name="Fallon T.R."/>
            <person name="Shende V.V."/>
            <person name="Wierzbicki I.H."/>
            <person name="Pendleton A.L."/>
            <person name="Watervoot N.F."/>
            <person name="Auber R.P."/>
            <person name="Gonzalez D.J."/>
            <person name="Wisecaver J.H."/>
            <person name="Moore B.S."/>
        </authorList>
    </citation>
    <scope>NUCLEOTIDE SEQUENCE [LARGE SCALE GENOMIC DNA]</scope>
    <source>
        <strain evidence="18 19">12B1</strain>
    </source>
</reference>
<evidence type="ECO:0000313" key="19">
    <source>
        <dbReference type="Proteomes" id="UP001515480"/>
    </source>
</evidence>
<sequence>MESSASRKAAYAQIRKEKALANVSGYATSFEQRMPTVPDRPARVQIEQRRQLQQAEHIGEYNIWYNRYQGENGYEKAPRAATRVCIETDAGLTRADYTNPNAHICLHFARGGCTQGKDCTFRHCVPTEEDETQTDAPHDVFGRNRHGSFRDDMGGTGTWNKECKTLYVGRICSTPPEAELLEIIVRHFGEFGLLETVRVIKAKGIAFVTYKMRCAAEFAKEAMMEQTLDHDEQINVRWAYDDPNPRAQAIRLRNNAQLMLNAMEKRGDLEALDRLEMEPYADESDPLGGYGGGDDGEPAAKRHAAEAAVVPTRWEVEAAAVAAAAAAEAQKEEVEKALELQEIEANKSKLDQILADIGGEGQGDESAASQHGGETENVHGAEYADFAHAVGLDTTTSRDAQVEMPPGVFQTTLPQGWQEFRDPASGQNYYYCYSTGETTWARPSR</sequence>
<dbReference type="Gene3D" id="2.20.70.10">
    <property type="match status" value="1"/>
</dbReference>
<dbReference type="InterPro" id="IPR039171">
    <property type="entry name" value="Cwc2/Slt11"/>
</dbReference>
<dbReference type="Gene3D" id="3.30.70.330">
    <property type="match status" value="1"/>
</dbReference>
<keyword evidence="10" id="KW-0539">Nucleus</keyword>
<evidence type="ECO:0000256" key="3">
    <source>
        <dbReference type="ARBA" id="ARBA00022664"/>
    </source>
</evidence>
<dbReference type="InterPro" id="IPR034181">
    <property type="entry name" value="Cwc2_RRM"/>
</dbReference>
<dbReference type="InterPro" id="IPR001202">
    <property type="entry name" value="WW_dom"/>
</dbReference>
<dbReference type="GO" id="GO:0071006">
    <property type="term" value="C:U2-type catalytic step 1 spliceosome"/>
    <property type="evidence" value="ECO:0007669"/>
    <property type="project" value="TreeGrafter"/>
</dbReference>
<comment type="similarity">
    <text evidence="2">Belongs to the RRM CWC2 family.</text>
</comment>
<feature type="domain" description="RRM" evidence="16">
    <location>
        <begin position="164"/>
        <end position="241"/>
    </location>
</feature>
<keyword evidence="3" id="KW-0507">mRNA processing</keyword>
<evidence type="ECO:0000256" key="8">
    <source>
        <dbReference type="ARBA" id="ARBA00022884"/>
    </source>
</evidence>
<dbReference type="SUPFAM" id="SSF51045">
    <property type="entry name" value="WW domain"/>
    <property type="match status" value="1"/>
</dbReference>
<dbReference type="SMART" id="SM00360">
    <property type="entry name" value="RRM"/>
    <property type="match status" value="1"/>
</dbReference>
<evidence type="ECO:0000313" key="18">
    <source>
        <dbReference type="EMBL" id="KAL1527900.1"/>
    </source>
</evidence>
<dbReference type="CDD" id="cd00201">
    <property type="entry name" value="WW"/>
    <property type="match status" value="1"/>
</dbReference>
<dbReference type="PROSITE" id="PS50020">
    <property type="entry name" value="WW_DOMAIN_2"/>
    <property type="match status" value="1"/>
</dbReference>
<evidence type="ECO:0000256" key="4">
    <source>
        <dbReference type="ARBA" id="ARBA00022723"/>
    </source>
</evidence>
<evidence type="ECO:0000256" key="14">
    <source>
        <dbReference type="SAM" id="MobiDB-lite"/>
    </source>
</evidence>
<name>A0AB34K1M0_PRYPA</name>
<proteinExistence type="inferred from homology"/>
<evidence type="ECO:0000256" key="9">
    <source>
        <dbReference type="ARBA" id="ARBA00023187"/>
    </source>
</evidence>
<evidence type="ECO:0000259" key="15">
    <source>
        <dbReference type="PROSITE" id="PS50020"/>
    </source>
</evidence>
<feature type="domain" description="WW" evidence="15">
    <location>
        <begin position="411"/>
        <end position="445"/>
    </location>
</feature>
<dbReference type="InterPro" id="IPR036020">
    <property type="entry name" value="WW_dom_sf"/>
</dbReference>
<organism evidence="18 19">
    <name type="scientific">Prymnesium parvum</name>
    <name type="common">Toxic golden alga</name>
    <dbReference type="NCBI Taxonomy" id="97485"/>
    <lineage>
        <taxon>Eukaryota</taxon>
        <taxon>Haptista</taxon>
        <taxon>Haptophyta</taxon>
        <taxon>Prymnesiophyceae</taxon>
        <taxon>Prymnesiales</taxon>
        <taxon>Prymnesiaceae</taxon>
        <taxon>Prymnesium</taxon>
    </lineage>
</organism>
<evidence type="ECO:0000256" key="1">
    <source>
        <dbReference type="ARBA" id="ARBA00004123"/>
    </source>
</evidence>
<protein>
    <recommendedName>
        <fullName evidence="20">Pre-mRNA-splicing factor RBM22</fullName>
    </recommendedName>
</protein>
<dbReference type="GO" id="GO:0008270">
    <property type="term" value="F:zinc ion binding"/>
    <property type="evidence" value="ECO:0007669"/>
    <property type="project" value="UniProtKB-KW"/>
</dbReference>
<dbReference type="AlphaFoldDB" id="A0AB34K1M0"/>
<dbReference type="GO" id="GO:0000974">
    <property type="term" value="C:Prp19 complex"/>
    <property type="evidence" value="ECO:0007669"/>
    <property type="project" value="TreeGrafter"/>
</dbReference>
<keyword evidence="13" id="KW-0175">Coiled coil</keyword>
<keyword evidence="8 11" id="KW-0694">RNA-binding</keyword>
<evidence type="ECO:0000256" key="13">
    <source>
        <dbReference type="SAM" id="Coils"/>
    </source>
</evidence>
<dbReference type="FunFam" id="3.30.70.330:FF:000502">
    <property type="entry name" value="Pre-mRNA-splicing factor cwc2, putative"/>
    <property type="match status" value="1"/>
</dbReference>
<keyword evidence="7 12" id="KW-0862">Zinc</keyword>
<keyword evidence="9" id="KW-0508">mRNA splicing</keyword>
<comment type="caution">
    <text evidence="18">The sequence shown here is derived from an EMBL/GenBank/DDBJ whole genome shotgun (WGS) entry which is preliminary data.</text>
</comment>
<dbReference type="Proteomes" id="UP001515480">
    <property type="component" value="Unassembled WGS sequence"/>
</dbReference>
<feature type="domain" description="C3H1-type" evidence="17">
    <location>
        <begin position="99"/>
        <end position="126"/>
    </location>
</feature>
<evidence type="ECO:0000256" key="10">
    <source>
        <dbReference type="ARBA" id="ARBA00023242"/>
    </source>
</evidence>
<gene>
    <name evidence="18" type="ORF">AB1Y20_009276</name>
</gene>
<dbReference type="InterPro" id="IPR000504">
    <property type="entry name" value="RRM_dom"/>
</dbReference>
<evidence type="ECO:0000259" key="16">
    <source>
        <dbReference type="PROSITE" id="PS50102"/>
    </source>
</evidence>
<dbReference type="InterPro" id="IPR012677">
    <property type="entry name" value="Nucleotide-bd_a/b_plait_sf"/>
</dbReference>
<keyword evidence="19" id="KW-1185">Reference proteome</keyword>
<dbReference type="InterPro" id="IPR000571">
    <property type="entry name" value="Znf_CCCH"/>
</dbReference>
<dbReference type="PANTHER" id="PTHR14089:SF2">
    <property type="entry name" value="PRE-MRNA-SPLICING FACTOR CWC2"/>
    <property type="match status" value="1"/>
</dbReference>
<comment type="subcellular location">
    <subcellularLocation>
        <location evidence="1">Nucleus</location>
    </subcellularLocation>
</comment>
<dbReference type="GO" id="GO:0006397">
    <property type="term" value="P:mRNA processing"/>
    <property type="evidence" value="ECO:0007669"/>
    <property type="project" value="UniProtKB-KW"/>
</dbReference>
<evidence type="ECO:0000256" key="12">
    <source>
        <dbReference type="PROSITE-ProRule" id="PRU00723"/>
    </source>
</evidence>
<dbReference type="GO" id="GO:0017070">
    <property type="term" value="F:U6 snRNA binding"/>
    <property type="evidence" value="ECO:0007669"/>
    <property type="project" value="TreeGrafter"/>
</dbReference>
<dbReference type="InterPro" id="IPR032297">
    <property type="entry name" value="Torus"/>
</dbReference>
<evidence type="ECO:0008006" key="20">
    <source>
        <dbReference type="Google" id="ProtNLM"/>
    </source>
</evidence>
<keyword evidence="5" id="KW-0747">Spliceosome</keyword>
<dbReference type="CDD" id="cd12360">
    <property type="entry name" value="RRM_cwf2"/>
    <property type="match status" value="1"/>
</dbReference>
<dbReference type="InterPro" id="IPR035979">
    <property type="entry name" value="RBD_domain_sf"/>
</dbReference>
<evidence type="ECO:0000256" key="2">
    <source>
        <dbReference type="ARBA" id="ARBA00008024"/>
    </source>
</evidence>
<evidence type="ECO:0000256" key="5">
    <source>
        <dbReference type="ARBA" id="ARBA00022728"/>
    </source>
</evidence>
<feature type="coiled-coil region" evidence="13">
    <location>
        <begin position="324"/>
        <end position="351"/>
    </location>
</feature>
<evidence type="ECO:0000259" key="17">
    <source>
        <dbReference type="PROSITE" id="PS50103"/>
    </source>
</evidence>
<dbReference type="GO" id="GO:0036002">
    <property type="term" value="F:pre-mRNA binding"/>
    <property type="evidence" value="ECO:0007669"/>
    <property type="project" value="TreeGrafter"/>
</dbReference>
<dbReference type="PROSITE" id="PS50103">
    <property type="entry name" value="ZF_C3H1"/>
    <property type="match status" value="1"/>
</dbReference>
<feature type="region of interest" description="Disordered" evidence="14">
    <location>
        <begin position="281"/>
        <end position="306"/>
    </location>
</feature>
<dbReference type="GO" id="GO:0008380">
    <property type="term" value="P:RNA splicing"/>
    <property type="evidence" value="ECO:0007669"/>
    <property type="project" value="UniProtKB-KW"/>
</dbReference>
<dbReference type="PANTHER" id="PTHR14089">
    <property type="entry name" value="PRE-MRNA-SPLICING FACTOR RBM22"/>
    <property type="match status" value="1"/>
</dbReference>
<dbReference type="SUPFAM" id="SSF54928">
    <property type="entry name" value="RNA-binding domain, RBD"/>
    <property type="match status" value="1"/>
</dbReference>
<dbReference type="Pfam" id="PF00076">
    <property type="entry name" value="RRM_1"/>
    <property type="match status" value="1"/>
</dbReference>
<dbReference type="GO" id="GO:0071007">
    <property type="term" value="C:U2-type catalytic step 2 spliceosome"/>
    <property type="evidence" value="ECO:0007669"/>
    <property type="project" value="TreeGrafter"/>
</dbReference>
<dbReference type="SMART" id="SM00456">
    <property type="entry name" value="WW"/>
    <property type="match status" value="1"/>
</dbReference>
<dbReference type="Pfam" id="PF16131">
    <property type="entry name" value="Torus"/>
    <property type="match status" value="1"/>
</dbReference>
<keyword evidence="4 12" id="KW-0479">Metal-binding</keyword>
<evidence type="ECO:0000256" key="6">
    <source>
        <dbReference type="ARBA" id="ARBA00022771"/>
    </source>
</evidence>
<accession>A0AB34K1M0</accession>